<dbReference type="SMART" id="SM00923">
    <property type="entry name" value="MbtH"/>
    <property type="match status" value="1"/>
</dbReference>
<dbReference type="GO" id="GO:0005829">
    <property type="term" value="C:cytosol"/>
    <property type="evidence" value="ECO:0007669"/>
    <property type="project" value="TreeGrafter"/>
</dbReference>
<feature type="domain" description="MbtH-like" evidence="1">
    <location>
        <begin position="5"/>
        <end position="55"/>
    </location>
</feature>
<dbReference type="Gene3D" id="3.90.820.10">
    <property type="entry name" value="Structural Genomics, Unknown Function 30-nov-00 1gh9 Mol_id"/>
    <property type="match status" value="1"/>
</dbReference>
<dbReference type="EMBL" id="RPOH01000016">
    <property type="protein sequence ID" value="RPH29710.1"/>
    <property type="molecule type" value="Genomic_DNA"/>
</dbReference>
<dbReference type="AlphaFoldDB" id="A0A3N5DVR3"/>
<dbReference type="OrthoDB" id="7584480at2"/>
<dbReference type="Pfam" id="PF03621">
    <property type="entry name" value="MbtH"/>
    <property type="match status" value="1"/>
</dbReference>
<comment type="caution">
    <text evidence="2">The sequence shown here is derived from an EMBL/GenBank/DDBJ whole genome shotgun (WGS) entry which is preliminary data.</text>
</comment>
<dbReference type="SUPFAM" id="SSF160582">
    <property type="entry name" value="MbtH-like"/>
    <property type="match status" value="1"/>
</dbReference>
<dbReference type="InterPro" id="IPR038020">
    <property type="entry name" value="MbtH-like_sf"/>
</dbReference>
<dbReference type="InterPro" id="IPR037407">
    <property type="entry name" value="MLP_fam"/>
</dbReference>
<dbReference type="RefSeq" id="WP_124023086.1">
    <property type="nucleotide sequence ID" value="NZ_RPOH01000016.1"/>
</dbReference>
<dbReference type="Proteomes" id="UP000268615">
    <property type="component" value="Unassembled WGS sequence"/>
</dbReference>
<dbReference type="PANTHER" id="PTHR38444:SF1">
    <property type="entry name" value="ENTEROBACTIN BIOSYNTHESIS PROTEIN YBDZ"/>
    <property type="match status" value="1"/>
</dbReference>
<dbReference type="InterPro" id="IPR005153">
    <property type="entry name" value="MbtH-like_dom"/>
</dbReference>
<reference evidence="2 3" key="1">
    <citation type="submission" date="2018-11" db="EMBL/GenBank/DDBJ databases">
        <title>Draft genome sequence of Buttiauxella warmboldiae CCUG 35512.</title>
        <authorList>
            <person name="Salva-Serra F."/>
            <person name="Marathe N."/>
            <person name="Moore E."/>
            <person name="Svensson L."/>
            <person name="Engstrom-Jakobsson H."/>
        </authorList>
    </citation>
    <scope>NUCLEOTIDE SEQUENCE [LARGE SCALE GENOMIC DNA]</scope>
    <source>
        <strain evidence="2 3">CCUG 35512</strain>
    </source>
</reference>
<dbReference type="GO" id="GO:0019290">
    <property type="term" value="P:siderophore biosynthetic process"/>
    <property type="evidence" value="ECO:0007669"/>
    <property type="project" value="TreeGrafter"/>
</dbReference>
<evidence type="ECO:0000259" key="1">
    <source>
        <dbReference type="SMART" id="SM00923"/>
    </source>
</evidence>
<gene>
    <name evidence="2" type="ORF">EHN07_04975</name>
</gene>
<keyword evidence="3" id="KW-1185">Reference proteome</keyword>
<proteinExistence type="predicted"/>
<evidence type="ECO:0000313" key="2">
    <source>
        <dbReference type="EMBL" id="RPH29710.1"/>
    </source>
</evidence>
<protein>
    <submittedName>
        <fullName evidence="2">MbtH family protein</fullName>
    </submittedName>
</protein>
<dbReference type="PANTHER" id="PTHR38444">
    <property type="entry name" value="ENTEROBACTIN BIOSYNTHESIS PROTEIN YBDZ"/>
    <property type="match status" value="1"/>
</dbReference>
<organism evidence="2 3">
    <name type="scientific">Buttiauxella warmboldiae</name>
    <dbReference type="NCBI Taxonomy" id="82993"/>
    <lineage>
        <taxon>Bacteria</taxon>
        <taxon>Pseudomonadati</taxon>
        <taxon>Pseudomonadota</taxon>
        <taxon>Gammaproteobacteria</taxon>
        <taxon>Enterobacterales</taxon>
        <taxon>Enterobacteriaceae</taxon>
        <taxon>Buttiauxella</taxon>
    </lineage>
</organism>
<accession>A0A3N5DVR3</accession>
<evidence type="ECO:0000313" key="3">
    <source>
        <dbReference type="Proteomes" id="UP000268615"/>
    </source>
</evidence>
<name>A0A3N5DVR3_9ENTR</name>
<sequence length="73" mass="8344">MEFSNPFDAPQSRFFILENAHRQYSLWPEHCAVPDGWQVVRQPAPNEECNRWLLANWGGLQPASFVKQGASGE</sequence>